<reference evidence="10 11" key="1">
    <citation type="journal article" date="2020" name="G3 (Bethesda)">
        <title>Improved Reference Genome for Cyclotella cryptica CCMP332, a Model for Cell Wall Morphogenesis, Salinity Adaptation, and Lipid Production in Diatoms (Bacillariophyta).</title>
        <authorList>
            <person name="Roberts W.R."/>
            <person name="Downey K.M."/>
            <person name="Ruck E.C."/>
            <person name="Traller J.C."/>
            <person name="Alverson A.J."/>
        </authorList>
    </citation>
    <scope>NUCLEOTIDE SEQUENCE [LARGE SCALE GENOMIC DNA]</scope>
    <source>
        <strain evidence="10 11">CCMP332</strain>
    </source>
</reference>
<feature type="region of interest" description="Disordered" evidence="7">
    <location>
        <begin position="436"/>
        <end position="468"/>
    </location>
</feature>
<evidence type="ECO:0000256" key="6">
    <source>
        <dbReference type="ARBA" id="ARBA00022918"/>
    </source>
</evidence>
<gene>
    <name evidence="10" type="ORF">HJC23_003377</name>
</gene>
<evidence type="ECO:0000259" key="9">
    <source>
        <dbReference type="Pfam" id="PF17921"/>
    </source>
</evidence>
<dbReference type="InterPro" id="IPR041373">
    <property type="entry name" value="RT_RNaseH"/>
</dbReference>
<evidence type="ECO:0008006" key="12">
    <source>
        <dbReference type="Google" id="ProtNLM"/>
    </source>
</evidence>
<evidence type="ECO:0000256" key="5">
    <source>
        <dbReference type="ARBA" id="ARBA00022801"/>
    </source>
</evidence>
<keyword evidence="5" id="KW-0378">Hydrolase</keyword>
<protein>
    <recommendedName>
        <fullName evidence="12">Integrase catalytic domain-containing protein</fullName>
    </recommendedName>
</protein>
<dbReference type="InterPro" id="IPR012337">
    <property type="entry name" value="RNaseH-like_sf"/>
</dbReference>
<dbReference type="InterPro" id="IPR043128">
    <property type="entry name" value="Rev_trsase/Diguanyl_cyclase"/>
</dbReference>
<evidence type="ECO:0000256" key="7">
    <source>
        <dbReference type="SAM" id="MobiDB-lite"/>
    </source>
</evidence>
<evidence type="ECO:0000256" key="4">
    <source>
        <dbReference type="ARBA" id="ARBA00022759"/>
    </source>
</evidence>
<keyword evidence="6" id="KW-0695">RNA-directed DNA polymerase</keyword>
<name>A0ABD3QXK6_9STRA</name>
<keyword evidence="3" id="KW-0540">Nuclease</keyword>
<dbReference type="GO" id="GO:0004519">
    <property type="term" value="F:endonuclease activity"/>
    <property type="evidence" value="ECO:0007669"/>
    <property type="project" value="UniProtKB-KW"/>
</dbReference>
<organism evidence="10 11">
    <name type="scientific">Cyclotella cryptica</name>
    <dbReference type="NCBI Taxonomy" id="29204"/>
    <lineage>
        <taxon>Eukaryota</taxon>
        <taxon>Sar</taxon>
        <taxon>Stramenopiles</taxon>
        <taxon>Ochrophyta</taxon>
        <taxon>Bacillariophyta</taxon>
        <taxon>Coscinodiscophyceae</taxon>
        <taxon>Thalassiosirophycidae</taxon>
        <taxon>Stephanodiscales</taxon>
        <taxon>Stephanodiscaceae</taxon>
        <taxon>Cyclotella</taxon>
    </lineage>
</organism>
<keyword evidence="11" id="KW-1185">Reference proteome</keyword>
<dbReference type="GO" id="GO:0003964">
    <property type="term" value="F:RNA-directed DNA polymerase activity"/>
    <property type="evidence" value="ECO:0007669"/>
    <property type="project" value="UniProtKB-KW"/>
</dbReference>
<dbReference type="SUPFAM" id="SSF53098">
    <property type="entry name" value="Ribonuclease H-like"/>
    <property type="match status" value="1"/>
</dbReference>
<comment type="caution">
    <text evidence="10">The sequence shown here is derived from an EMBL/GenBank/DDBJ whole genome shotgun (WGS) entry which is preliminary data.</text>
</comment>
<evidence type="ECO:0000256" key="3">
    <source>
        <dbReference type="ARBA" id="ARBA00022722"/>
    </source>
</evidence>
<dbReference type="Gene3D" id="1.10.340.70">
    <property type="match status" value="1"/>
</dbReference>
<evidence type="ECO:0000313" key="10">
    <source>
        <dbReference type="EMBL" id="KAL3805149.1"/>
    </source>
</evidence>
<dbReference type="GO" id="GO:0016787">
    <property type="term" value="F:hydrolase activity"/>
    <property type="evidence" value="ECO:0007669"/>
    <property type="project" value="UniProtKB-KW"/>
</dbReference>
<evidence type="ECO:0000256" key="1">
    <source>
        <dbReference type="ARBA" id="ARBA00022679"/>
    </source>
</evidence>
<evidence type="ECO:0000256" key="2">
    <source>
        <dbReference type="ARBA" id="ARBA00022695"/>
    </source>
</evidence>
<dbReference type="InterPro" id="IPR041588">
    <property type="entry name" value="Integrase_H2C2"/>
</dbReference>
<dbReference type="PANTHER" id="PTHR37984:SF5">
    <property type="entry name" value="PROTEIN NYNRIN-LIKE"/>
    <property type="match status" value="1"/>
</dbReference>
<evidence type="ECO:0000313" key="11">
    <source>
        <dbReference type="Proteomes" id="UP001516023"/>
    </source>
</evidence>
<sequence length="2446" mass="275217">MDNGAESFRPKESEEITVGRYHAQVYPKVTTEMPDHECAFAYHQTSSALRLLKIEPAQYLDTLGLRLGTSTIVESHKYQWLCHLDKNWCNMNHLTILSFHNSAGRTERCVSPRYDDSQAVQRWIGSKCEAPGRCPLCAAQVASRLPPVDDGRSGQSCPRCALLHRVAARGKGTTQLARECVRPNNVLKRDILSHVPYSDPIDLKEAPFNVTTATIDATKIRLELERRVTKLAIPTIEKKIFASLCPGYSMEPDAVLDTIKQYYKDKDGNIVRQSFREYYNRFMVAVRPFSTMDTMPVNVCAIVIRNMHPDMKASFKEVYPKYADAHDRASDAQMNALAEIQKQGFIAEGKIKTIQGLVSSATGQTFHSDAVGYASQAERTLSQYQNKKEGEDADGGSPEGKRVRLCDGCGESNHLYSFRGKITCPNATKPGVFERAQQNKAKREKAMARRGSSSPKKTIRKAEARMRRPAVERGVARLSRVLAEVPRAKVREVVRAEENQSTSFYLQDENSPTVMCVVDTAAALTTGNLFFVTKLAKMFPHCVAKISTADDYAPVTLTGIVRSDVDGTKTSTELPVAFTFHLPYVMTDGAPTNITIGCGPDVSVNVILGWPFIQATRMVIDAAECVAECRALDCEPFPIENRCARVDVPNATGPTHESTANHADLLQELEALESHWACVYAIDPATGEKKMVNKKRVVTSEAEKQPVSAAAARYSGAARVSFAPGVNGVIDNYSDPAMGAEESDEEDFSTTRNRTRVHYTPVMTRLVASTQVEPTPAVAEPKPIRVAAKSKKGKKHQNVFYDNRGFPDQSDEFDYLLHQTGGGRIIQKRLHPAPPVDIVDPRFHFPFDEAKHGEKLKKELKVDHLPPNIQVKLTALVKKYWTIFADEGLFVPVRDYECVIDTGSAKPISVKNIRYGPRETPIMRKCIAALLELDHIEQTQSGGWLFKALLAAKPHQEHITDIENFVWRFCVNFIPLNQVTRVIAYPIPRCDSAVMLSFGDGMYFWLMDAPSGYNQLAVEEASKLGLRIDEDTNTRVIVGDIWSWAKCLTAALLYMECQFRVCFAQQLLLSLKKSHFFPDRIEFVGIDVSRDGNRPAMSKHQLLTAWPTPQIVRDVASFVGLVALYSMFIAHFELRIRRLRELIKQEYTSPLGDLWDNEARKEFDDVRNAILSDLCIKRFDHRKRLYLCTDFCAQGFAYVACQPGDDKPSLDAMKREMAGGECEFKTEAGKHLTLHPVALGSRKTRGKENKLHSYLGEGFAGDWAINKCRHMTWGMRFTWVTDCYGIKFVLTYDGSNPAVLRLQMRIMCYDCDIVHRNRFWIVDADFFSYLGADLCYDPLLMDHMQRASAMRREHPTPNTMPMLPENMPGFRGPRVIAPETNKPPPEVDLVAASLLSQIILDDSHGHECLEHVPVRFGQFEPGEVSVNLSGVNTLYNNDLPFAAHQIARFSWAVYGFNGGHFASTIISRAMPFDIVLAADVTKEGRALFSEFTQCTLVLKGVKELFNHIRASGDSSPLNGYLIHSHLFSTGRQTADFWELQLSIVVELRKLRSLQIVVVFVPVEHDTHPVNQFISGLKKDKWIVMLEELYFPQYGDSVAARIKLVVGRICGLSSIREYATSFARDDGLFNRGLADGEAANTRPDVSFRATEPKQGSSETSTFAVRVKHHLHRTDMDKTVVVGSEVVSPDSLCLPYRSQPNDNMFQQLFGVEFNCDGHTFVRPVSPFEFTRCFGLDDDLTYRLSHPEYFYKMENAIPAHTSAWIFDHVLDRMIEIRTANIEVFDPSRHAAPAATCQAFVNGAVGTRLPSREKWREAYKDDKEMDHVLKIVKNPSLAKKGNLLKVDAVYRPALRQSRIVLEDDMLILKEPIGTSETSYVKLRLVPESLKEILFIAFHANPIGGHLNPYRTYTRLRLRYFWPGMFNYCKQKCKSCPGCALATGSIRKSRELIYGFPVSAPFNVLHIDGYQAGDLSSFDGTKTHLIAADGMTTFGCSEPVKKANSTNFAKALMKIMLTHGICHTIVLDKDSKFYGTFREHLELTSNPASVRSYAKTQAELMSACYEVVRVLLEEHRIWHRKLVNAARPDPRVWSVGDIVFARRATRSDKGRGIVGKLQYPHSGPWRVTKKLAGASYELEHCLHDGRTTKKHASHLSPFPLPLIPFEPVDGPDNRYGQINKPIGKEPYVQAGIEGFAPLRSFVPPSSSHYAYGQYPTPFHWPSLSELNDDLFPFPFTTGEKELVDEELDIDSHPALYTGPPPTLVWPTPPKIPSAPSLVAKIVKSANKLFFVSHEIPSSERREWRLIRVHLEDSMALRPTCLTDGRYLVEFYILHSADDRPSDTLEALAARHHLMPFRQWITLTHESVYIHGPFEFAMVNGRRSRDRVSLDDWLILHAHKHLYTNFPPSLELPTYSVHCDRGVHIAFKSQSVSETLLSVATETSNNGERVIP</sequence>
<dbReference type="InterPro" id="IPR043502">
    <property type="entry name" value="DNA/RNA_pol_sf"/>
</dbReference>
<dbReference type="EMBL" id="JABMIG020000004">
    <property type="protein sequence ID" value="KAL3805149.1"/>
    <property type="molecule type" value="Genomic_DNA"/>
</dbReference>
<evidence type="ECO:0000259" key="8">
    <source>
        <dbReference type="Pfam" id="PF17917"/>
    </source>
</evidence>
<keyword evidence="1" id="KW-0808">Transferase</keyword>
<dbReference type="PANTHER" id="PTHR37984">
    <property type="entry name" value="PROTEIN CBG26694"/>
    <property type="match status" value="1"/>
</dbReference>
<dbReference type="Pfam" id="PF17917">
    <property type="entry name" value="RT_RNaseH"/>
    <property type="match status" value="1"/>
</dbReference>
<accession>A0ABD3QXK6</accession>
<proteinExistence type="predicted"/>
<feature type="domain" description="Integrase zinc-binding" evidence="9">
    <location>
        <begin position="1881"/>
        <end position="1937"/>
    </location>
</feature>
<dbReference type="Pfam" id="PF17921">
    <property type="entry name" value="Integrase_H2C2"/>
    <property type="match status" value="1"/>
</dbReference>
<keyword evidence="4" id="KW-0255">Endonuclease</keyword>
<dbReference type="Proteomes" id="UP001516023">
    <property type="component" value="Unassembled WGS sequence"/>
</dbReference>
<keyword evidence="2" id="KW-0548">Nucleotidyltransferase</keyword>
<dbReference type="Gene3D" id="3.30.70.270">
    <property type="match status" value="2"/>
</dbReference>
<dbReference type="InterPro" id="IPR050951">
    <property type="entry name" value="Retrovirus_Pol_polyprotein"/>
</dbReference>
<dbReference type="InterPro" id="IPR036397">
    <property type="entry name" value="RNaseH_sf"/>
</dbReference>
<dbReference type="Gene3D" id="3.30.420.10">
    <property type="entry name" value="Ribonuclease H-like superfamily/Ribonuclease H"/>
    <property type="match status" value="1"/>
</dbReference>
<dbReference type="SUPFAM" id="SSF56672">
    <property type="entry name" value="DNA/RNA polymerases"/>
    <property type="match status" value="1"/>
</dbReference>
<feature type="domain" description="Reverse transcriptase RNase H-like" evidence="8">
    <location>
        <begin position="1187"/>
        <end position="1309"/>
    </location>
</feature>